<name>A0AAE0MWB0_9PEZI</name>
<dbReference type="AlphaFoldDB" id="A0AAE0MWB0"/>
<dbReference type="PANTHER" id="PTHR35394:SF5">
    <property type="entry name" value="DUF3176 DOMAIN-CONTAINING PROTEIN"/>
    <property type="match status" value="1"/>
</dbReference>
<keyword evidence="1" id="KW-1133">Transmembrane helix</keyword>
<keyword evidence="1" id="KW-0472">Membrane</keyword>
<evidence type="ECO:0000313" key="2">
    <source>
        <dbReference type="EMBL" id="KAK3351895.1"/>
    </source>
</evidence>
<sequence>MKTSFVSLYLPSKATFSQFDAASRDPLGSLALFEPYSDSTSGEQVEYALGRQTQGDSAVTLRNSKGKLVQGSLSSLEDSFMHTGGKVIADRRETFHFRDAFTTFIAFQILKAPRNYTLQVSAWEDEPPEAWECGFSFCLNRYNSTVQDGILYETILSSATQASPQSMRAYPHRHGSDMKNITNGTEQWHFWSYPSNYTLYSPLGAEVANLSKGDTSKLWDFDRNSLDLQIPDSWGKLTYAHNASHRSDSENLRTFPITAQTVRSTIYWFLQQYPMFNGMTPRLSYNGAIGTGDNDVVGKSIAKSANVTETFENAAKRMTAFMRELPQTVDFEQYYVNGQAFVWVQHIRIRWPFITFPVAVAVAGLVFVLLTTAGVADKVSKQTVVTLSRDSADGSFELKESKESASSAGALLDSDVSSVWSASLTHINRDGREGI</sequence>
<keyword evidence="3" id="KW-1185">Reference proteome</keyword>
<reference evidence="2" key="1">
    <citation type="journal article" date="2023" name="Mol. Phylogenet. Evol.">
        <title>Genome-scale phylogeny and comparative genomics of the fungal order Sordariales.</title>
        <authorList>
            <person name="Hensen N."/>
            <person name="Bonometti L."/>
            <person name="Westerberg I."/>
            <person name="Brannstrom I.O."/>
            <person name="Guillou S."/>
            <person name="Cros-Aarteil S."/>
            <person name="Calhoun S."/>
            <person name="Haridas S."/>
            <person name="Kuo A."/>
            <person name="Mondo S."/>
            <person name="Pangilinan J."/>
            <person name="Riley R."/>
            <person name="LaButti K."/>
            <person name="Andreopoulos B."/>
            <person name="Lipzen A."/>
            <person name="Chen C."/>
            <person name="Yan M."/>
            <person name="Daum C."/>
            <person name="Ng V."/>
            <person name="Clum A."/>
            <person name="Steindorff A."/>
            <person name="Ohm R.A."/>
            <person name="Martin F."/>
            <person name="Silar P."/>
            <person name="Natvig D.O."/>
            <person name="Lalanne C."/>
            <person name="Gautier V."/>
            <person name="Ament-Velasquez S.L."/>
            <person name="Kruys A."/>
            <person name="Hutchinson M.I."/>
            <person name="Powell A.J."/>
            <person name="Barry K."/>
            <person name="Miller A.N."/>
            <person name="Grigoriev I.V."/>
            <person name="Debuchy R."/>
            <person name="Gladieux P."/>
            <person name="Hiltunen Thoren M."/>
            <person name="Johannesson H."/>
        </authorList>
    </citation>
    <scope>NUCLEOTIDE SEQUENCE</scope>
    <source>
        <strain evidence="2">CBS 560.94</strain>
    </source>
</reference>
<gene>
    <name evidence="2" type="ORF">B0H65DRAFT_520714</name>
</gene>
<dbReference type="PANTHER" id="PTHR35394">
    <property type="entry name" value="DUF3176 DOMAIN-CONTAINING PROTEIN"/>
    <property type="match status" value="1"/>
</dbReference>
<dbReference type="GeneID" id="87865888"/>
<dbReference type="Proteomes" id="UP001278500">
    <property type="component" value="Unassembled WGS sequence"/>
</dbReference>
<evidence type="ECO:0000313" key="3">
    <source>
        <dbReference type="Proteomes" id="UP001278500"/>
    </source>
</evidence>
<protein>
    <submittedName>
        <fullName evidence="2">Uncharacterized protein</fullName>
    </submittedName>
</protein>
<feature type="transmembrane region" description="Helical" evidence="1">
    <location>
        <begin position="351"/>
        <end position="371"/>
    </location>
</feature>
<keyword evidence="1" id="KW-0812">Transmembrane</keyword>
<evidence type="ECO:0000256" key="1">
    <source>
        <dbReference type="SAM" id="Phobius"/>
    </source>
</evidence>
<proteinExistence type="predicted"/>
<accession>A0AAE0MWB0</accession>
<dbReference type="EMBL" id="JAUEPP010000002">
    <property type="protein sequence ID" value="KAK3351895.1"/>
    <property type="molecule type" value="Genomic_DNA"/>
</dbReference>
<comment type="caution">
    <text evidence="2">The sequence shown here is derived from an EMBL/GenBank/DDBJ whole genome shotgun (WGS) entry which is preliminary data.</text>
</comment>
<reference evidence="2" key="2">
    <citation type="submission" date="2023-06" db="EMBL/GenBank/DDBJ databases">
        <authorList>
            <consortium name="Lawrence Berkeley National Laboratory"/>
            <person name="Haridas S."/>
            <person name="Hensen N."/>
            <person name="Bonometti L."/>
            <person name="Westerberg I."/>
            <person name="Brannstrom I.O."/>
            <person name="Guillou S."/>
            <person name="Cros-Aarteil S."/>
            <person name="Calhoun S."/>
            <person name="Kuo A."/>
            <person name="Mondo S."/>
            <person name="Pangilinan J."/>
            <person name="Riley R."/>
            <person name="Labutti K."/>
            <person name="Andreopoulos B."/>
            <person name="Lipzen A."/>
            <person name="Chen C."/>
            <person name="Yanf M."/>
            <person name="Daum C."/>
            <person name="Ng V."/>
            <person name="Clum A."/>
            <person name="Steindorff A."/>
            <person name="Ohm R."/>
            <person name="Martin F."/>
            <person name="Silar P."/>
            <person name="Natvig D."/>
            <person name="Lalanne C."/>
            <person name="Gautier V."/>
            <person name="Ament-Velasquez S.L."/>
            <person name="Kruys A."/>
            <person name="Hutchinson M.I."/>
            <person name="Powell A.J."/>
            <person name="Barry K."/>
            <person name="Miller A.N."/>
            <person name="Grigoriev I.V."/>
            <person name="Debuchy R."/>
            <person name="Gladieux P."/>
            <person name="Thoren M.H."/>
            <person name="Johannesson H."/>
        </authorList>
    </citation>
    <scope>NUCLEOTIDE SEQUENCE</scope>
    <source>
        <strain evidence="2">CBS 560.94</strain>
    </source>
</reference>
<dbReference type="RefSeq" id="XP_062685190.1">
    <property type="nucleotide sequence ID" value="XM_062828734.1"/>
</dbReference>
<organism evidence="2 3">
    <name type="scientific">Neurospora tetraspora</name>
    <dbReference type="NCBI Taxonomy" id="94610"/>
    <lineage>
        <taxon>Eukaryota</taxon>
        <taxon>Fungi</taxon>
        <taxon>Dikarya</taxon>
        <taxon>Ascomycota</taxon>
        <taxon>Pezizomycotina</taxon>
        <taxon>Sordariomycetes</taxon>
        <taxon>Sordariomycetidae</taxon>
        <taxon>Sordariales</taxon>
        <taxon>Sordariaceae</taxon>
        <taxon>Neurospora</taxon>
    </lineage>
</organism>